<keyword evidence="2" id="KW-1185">Reference proteome</keyword>
<dbReference type="GO" id="GO:0006400">
    <property type="term" value="P:tRNA modification"/>
    <property type="evidence" value="ECO:0007669"/>
    <property type="project" value="InterPro"/>
</dbReference>
<sequence>MNNYILTTKQINCPSFSTHLIEGLRMNGLTGFMNRATHNLWVLLEEDRLIKYHLLNNSYSDWYPSHVSNSTYKPLIDYLVKEQQVHTLFNKPL</sequence>
<dbReference type="InterPro" id="IPR036511">
    <property type="entry name" value="TGT-like_sf"/>
</dbReference>
<organism evidence="1 2">
    <name type="scientific">Adhaeribacter pallidiroseus</name>
    <dbReference type="NCBI Taxonomy" id="2072847"/>
    <lineage>
        <taxon>Bacteria</taxon>
        <taxon>Pseudomonadati</taxon>
        <taxon>Bacteroidota</taxon>
        <taxon>Cytophagia</taxon>
        <taxon>Cytophagales</taxon>
        <taxon>Hymenobacteraceae</taxon>
        <taxon>Adhaeribacter</taxon>
    </lineage>
</organism>
<name>A0A369QL81_9BACT</name>
<dbReference type="Proteomes" id="UP000253919">
    <property type="component" value="Unassembled WGS sequence"/>
</dbReference>
<dbReference type="EMBL" id="QASA01000001">
    <property type="protein sequence ID" value="RDC63986.1"/>
    <property type="molecule type" value="Genomic_DNA"/>
</dbReference>
<accession>A0A369QL81</accession>
<dbReference type="SUPFAM" id="SSF51713">
    <property type="entry name" value="tRNA-guanine transglycosylase"/>
    <property type="match status" value="1"/>
</dbReference>
<proteinExistence type="predicted"/>
<reference evidence="1 2" key="1">
    <citation type="submission" date="2018-04" db="EMBL/GenBank/DDBJ databases">
        <title>Adhaeribacter sp. HMF7616 genome sequencing and assembly.</title>
        <authorList>
            <person name="Kang H."/>
            <person name="Kang J."/>
            <person name="Cha I."/>
            <person name="Kim H."/>
            <person name="Joh K."/>
        </authorList>
    </citation>
    <scope>NUCLEOTIDE SEQUENCE [LARGE SCALE GENOMIC DNA]</scope>
    <source>
        <strain evidence="1 2">HMF7616</strain>
    </source>
</reference>
<evidence type="ECO:0000313" key="1">
    <source>
        <dbReference type="EMBL" id="RDC63986.1"/>
    </source>
</evidence>
<gene>
    <name evidence="1" type="ORF">AHMF7616_02596</name>
</gene>
<dbReference type="AlphaFoldDB" id="A0A369QL81"/>
<evidence type="ECO:0000313" key="2">
    <source>
        <dbReference type="Proteomes" id="UP000253919"/>
    </source>
</evidence>
<protein>
    <submittedName>
        <fullName evidence="1">Uncharacterized protein</fullName>
    </submittedName>
</protein>
<comment type="caution">
    <text evidence="1">The sequence shown here is derived from an EMBL/GenBank/DDBJ whole genome shotgun (WGS) entry which is preliminary data.</text>
</comment>